<dbReference type="SUPFAM" id="SSF52172">
    <property type="entry name" value="CheY-like"/>
    <property type="match status" value="1"/>
</dbReference>
<dbReference type="GO" id="GO:0000156">
    <property type="term" value="F:phosphorelay response regulator activity"/>
    <property type="evidence" value="ECO:0007669"/>
    <property type="project" value="TreeGrafter"/>
</dbReference>
<dbReference type="InterPro" id="IPR011006">
    <property type="entry name" value="CheY-like_superfamily"/>
</dbReference>
<reference evidence="3 4" key="1">
    <citation type="submission" date="2018-06" db="EMBL/GenBank/DDBJ databases">
        <authorList>
            <consortium name="Pathogen Informatics"/>
            <person name="Doyle S."/>
        </authorList>
    </citation>
    <scope>NUCLEOTIDE SEQUENCE [LARGE SCALE GENOMIC DNA]</scope>
    <source>
        <strain evidence="3 4">NCTC12961</strain>
    </source>
</reference>
<proteinExistence type="predicted"/>
<dbReference type="InterPro" id="IPR001789">
    <property type="entry name" value="Sig_transdc_resp-reg_receiver"/>
</dbReference>
<dbReference type="Proteomes" id="UP000248897">
    <property type="component" value="Chromosome 1"/>
</dbReference>
<gene>
    <name evidence="3" type="primary">dcuR_2</name>
    <name evidence="3" type="ORF">NCTC12961_02414</name>
</gene>
<dbReference type="PROSITE" id="PS50110">
    <property type="entry name" value="RESPONSE_REGULATORY"/>
    <property type="match status" value="1"/>
</dbReference>
<dbReference type="InterPro" id="IPR051271">
    <property type="entry name" value="2C-system_Tx_regulators"/>
</dbReference>
<dbReference type="PANTHER" id="PTHR45526">
    <property type="entry name" value="TRANSCRIPTIONAL REGULATORY PROTEIN DPIA"/>
    <property type="match status" value="1"/>
</dbReference>
<dbReference type="Pfam" id="PF00072">
    <property type="entry name" value="Response_reg"/>
    <property type="match status" value="1"/>
</dbReference>
<dbReference type="EMBL" id="LS483469">
    <property type="protein sequence ID" value="SQI37611.1"/>
    <property type="molecule type" value="Genomic_DNA"/>
</dbReference>
<protein>
    <submittedName>
        <fullName evidence="3">Transcriptional regulatory protein dcuR</fullName>
    </submittedName>
</protein>
<feature type="domain" description="Response regulatory" evidence="2">
    <location>
        <begin position="3"/>
        <end position="103"/>
    </location>
</feature>
<name>A0A2X4UFY7_SERPL</name>
<dbReference type="Gene3D" id="3.40.50.2300">
    <property type="match status" value="1"/>
</dbReference>
<evidence type="ECO:0000313" key="3">
    <source>
        <dbReference type="EMBL" id="SQI37611.1"/>
    </source>
</evidence>
<accession>A0A2X4UFY7</accession>
<keyword evidence="1" id="KW-0597">Phosphoprotein</keyword>
<evidence type="ECO:0000313" key="4">
    <source>
        <dbReference type="Proteomes" id="UP000248897"/>
    </source>
</evidence>
<dbReference type="AlphaFoldDB" id="A0A2X4UFY7"/>
<dbReference type="PANTHER" id="PTHR45526:SF1">
    <property type="entry name" value="TRANSCRIPTIONAL REGULATORY PROTEIN DCUR-RELATED"/>
    <property type="match status" value="1"/>
</dbReference>
<feature type="modified residue" description="4-aspartylphosphate" evidence="1">
    <location>
        <position position="56"/>
    </location>
</feature>
<organism evidence="3 4">
    <name type="scientific">Serratia plymuthica</name>
    <dbReference type="NCBI Taxonomy" id="82996"/>
    <lineage>
        <taxon>Bacteria</taxon>
        <taxon>Pseudomonadati</taxon>
        <taxon>Pseudomonadota</taxon>
        <taxon>Gammaproteobacteria</taxon>
        <taxon>Enterobacterales</taxon>
        <taxon>Yersiniaceae</taxon>
        <taxon>Serratia</taxon>
    </lineage>
</organism>
<evidence type="ECO:0000259" key="2">
    <source>
        <dbReference type="PROSITE" id="PS50110"/>
    </source>
</evidence>
<evidence type="ECO:0000256" key="1">
    <source>
        <dbReference type="PROSITE-ProRule" id="PRU00169"/>
    </source>
</evidence>
<sequence length="103" mass="11435">MINVLIIDDDPMVAELNKYYLSQVSGFHCQATVATLAQARALLADANVPVDLVLLDIYMQQENGWICCPACANWAKKPTSSSFLPPATWTRCSARCTTAWWII</sequence>